<dbReference type="GO" id="GO:0016020">
    <property type="term" value="C:membrane"/>
    <property type="evidence" value="ECO:0007669"/>
    <property type="project" value="InterPro"/>
</dbReference>
<feature type="transmembrane region" description="Helical" evidence="4">
    <location>
        <begin position="26"/>
        <end position="46"/>
    </location>
</feature>
<keyword evidence="1 2" id="KW-0807">Transducer</keyword>
<dbReference type="InterPro" id="IPR004089">
    <property type="entry name" value="MCPsignal_dom"/>
</dbReference>
<accession>A0A944DCT5</accession>
<evidence type="ECO:0000256" key="1">
    <source>
        <dbReference type="ARBA" id="ARBA00023224"/>
    </source>
</evidence>
<dbReference type="SMART" id="SM00283">
    <property type="entry name" value="MA"/>
    <property type="match status" value="1"/>
</dbReference>
<dbReference type="SUPFAM" id="SSF58104">
    <property type="entry name" value="Methyl-accepting chemotaxis protein (MCP) signaling domain"/>
    <property type="match status" value="1"/>
</dbReference>
<gene>
    <name evidence="6" type="ORF">I8J34_13110</name>
</gene>
<proteinExistence type="predicted"/>
<keyword evidence="4" id="KW-0812">Transmembrane</keyword>
<evidence type="ECO:0000259" key="5">
    <source>
        <dbReference type="PROSITE" id="PS50111"/>
    </source>
</evidence>
<dbReference type="PANTHER" id="PTHR32089:SF112">
    <property type="entry name" value="LYSOZYME-LIKE PROTEIN-RELATED"/>
    <property type="match status" value="1"/>
</dbReference>
<evidence type="ECO:0000256" key="2">
    <source>
        <dbReference type="PROSITE-ProRule" id="PRU00284"/>
    </source>
</evidence>
<dbReference type="PANTHER" id="PTHR32089">
    <property type="entry name" value="METHYL-ACCEPTING CHEMOTAXIS PROTEIN MCPB"/>
    <property type="match status" value="1"/>
</dbReference>
<dbReference type="GO" id="GO:0007165">
    <property type="term" value="P:signal transduction"/>
    <property type="evidence" value="ECO:0007669"/>
    <property type="project" value="UniProtKB-KW"/>
</dbReference>
<keyword evidence="4" id="KW-0472">Membrane</keyword>
<keyword evidence="3" id="KW-0175">Coiled coil</keyword>
<dbReference type="Proteomes" id="UP000694660">
    <property type="component" value="Unassembled WGS sequence"/>
</dbReference>
<keyword evidence="4" id="KW-1133">Transmembrane helix</keyword>
<sequence length="374" mass="38749">MAVRSASAEDTVGSIRRMAMFGKLQPWQAIAAHALAIGALLAMAALAATTTAWMIAALAGVCIVLGHVLQAGAGGAIRRDDAAALAMAKDALRDGRDAQARAAFATVSGDSPLQPLVQCLNRQGTALDASARELDATRTALAAAQATADRLQARLDQQQRAMDEAADQVAALQRSLHESMSFTQQAGVIAREAAGKVDLVEAAVVNTHTTLGELVAYTGQLNTVFSGLTEQSQQIGTIVTSIQEIASQTNLLALNAAIEAARAGESGRGFAVVADEVRKLAERASVSSEEIRRIAANLAHTTGEASAGVSQADGSVRTGNEHIGQALAAMRDIKEGQIVRAGVVKNARSRMDEQAALSEALQVSLGRARDDRGG</sequence>
<comment type="caution">
    <text evidence="6">The sequence shown here is derived from an EMBL/GenBank/DDBJ whole genome shotgun (WGS) entry which is preliminary data.</text>
</comment>
<dbReference type="AlphaFoldDB" id="A0A944DCT5"/>
<dbReference type="Gene3D" id="1.10.287.950">
    <property type="entry name" value="Methyl-accepting chemotaxis protein"/>
    <property type="match status" value="1"/>
</dbReference>
<feature type="transmembrane region" description="Helical" evidence="4">
    <location>
        <begin position="52"/>
        <end position="69"/>
    </location>
</feature>
<feature type="domain" description="Methyl-accepting transducer" evidence="5">
    <location>
        <begin position="133"/>
        <end position="369"/>
    </location>
</feature>
<dbReference type="Pfam" id="PF00015">
    <property type="entry name" value="MCPsignal"/>
    <property type="match status" value="1"/>
</dbReference>
<keyword evidence="7" id="KW-1185">Reference proteome</keyword>
<dbReference type="PROSITE" id="PS50111">
    <property type="entry name" value="CHEMOTAXIS_TRANSDUC_2"/>
    <property type="match status" value="1"/>
</dbReference>
<protein>
    <recommendedName>
        <fullName evidence="5">Methyl-accepting transducer domain-containing protein</fullName>
    </recommendedName>
</protein>
<name>A0A944DCT5_DENI1</name>
<evidence type="ECO:0000313" key="6">
    <source>
        <dbReference type="EMBL" id="MBT0962113.1"/>
    </source>
</evidence>
<dbReference type="EMBL" id="JAEKFT010000014">
    <property type="protein sequence ID" value="MBT0962113.1"/>
    <property type="molecule type" value="Genomic_DNA"/>
</dbReference>
<reference evidence="7" key="1">
    <citation type="journal article" date="2022" name="ISME J.">
        <title>Genetic and phylogenetic analysis of dissimilatory iodate-reducing bacteria identifies potential niches across the world's oceans.</title>
        <authorList>
            <person name="Reyes-Umana V."/>
            <person name="Henning Z."/>
            <person name="Lee K."/>
            <person name="Barnum T.P."/>
            <person name="Coates J.D."/>
        </authorList>
    </citation>
    <scope>NUCLEOTIDE SEQUENCE [LARGE SCALE GENOMIC DNA]</scope>
    <source>
        <strain evidence="7">IR12</strain>
    </source>
</reference>
<feature type="coiled-coil region" evidence="3">
    <location>
        <begin position="134"/>
        <end position="175"/>
    </location>
</feature>
<evidence type="ECO:0000256" key="4">
    <source>
        <dbReference type="SAM" id="Phobius"/>
    </source>
</evidence>
<evidence type="ECO:0000256" key="3">
    <source>
        <dbReference type="SAM" id="Coils"/>
    </source>
</evidence>
<organism evidence="6 7">
    <name type="scientific">Denitromonas iodatirespirans</name>
    <dbReference type="NCBI Taxonomy" id="2795389"/>
    <lineage>
        <taxon>Bacteria</taxon>
        <taxon>Pseudomonadati</taxon>
        <taxon>Pseudomonadota</taxon>
        <taxon>Betaproteobacteria</taxon>
        <taxon>Rhodocyclales</taxon>
        <taxon>Zoogloeaceae</taxon>
        <taxon>Denitromonas</taxon>
    </lineage>
</organism>
<evidence type="ECO:0000313" key="7">
    <source>
        <dbReference type="Proteomes" id="UP000694660"/>
    </source>
</evidence>